<evidence type="ECO:0000313" key="10">
    <source>
        <dbReference type="Proteomes" id="UP000326202"/>
    </source>
</evidence>
<evidence type="ECO:0000256" key="4">
    <source>
        <dbReference type="ARBA" id="ARBA00023002"/>
    </source>
</evidence>
<gene>
    <name evidence="9" type="primary">yeaW</name>
    <name evidence="9" type="ORF">FRZ44_08600</name>
</gene>
<dbReference type="Gene3D" id="3.90.380.10">
    <property type="entry name" value="Naphthalene 1,2-dioxygenase Alpha Subunit, Chain A, domain 1"/>
    <property type="match status" value="1"/>
</dbReference>
<dbReference type="SUPFAM" id="SSF55961">
    <property type="entry name" value="Bet v1-like"/>
    <property type="match status" value="1"/>
</dbReference>
<comment type="cofactor">
    <cofactor evidence="1">
        <name>Fe cation</name>
        <dbReference type="ChEBI" id="CHEBI:24875"/>
    </cofactor>
</comment>
<dbReference type="InterPro" id="IPR036922">
    <property type="entry name" value="Rieske_2Fe-2S_sf"/>
</dbReference>
<keyword evidence="7" id="KW-0520">NAD</keyword>
<dbReference type="Gene3D" id="2.102.10.10">
    <property type="entry name" value="Rieske [2Fe-2S] iron-sulphur domain"/>
    <property type="match status" value="1"/>
</dbReference>
<keyword evidence="6" id="KW-0411">Iron-sulfur</keyword>
<evidence type="ECO:0000256" key="2">
    <source>
        <dbReference type="ARBA" id="ARBA00022714"/>
    </source>
</evidence>
<feature type="domain" description="Rieske" evidence="8">
    <location>
        <begin position="47"/>
        <end position="152"/>
    </location>
</feature>
<keyword evidence="4" id="KW-0560">Oxidoreductase</keyword>
<keyword evidence="10" id="KW-1185">Reference proteome</keyword>
<dbReference type="SUPFAM" id="SSF50022">
    <property type="entry name" value="ISP domain"/>
    <property type="match status" value="1"/>
</dbReference>
<evidence type="ECO:0000259" key="8">
    <source>
        <dbReference type="PROSITE" id="PS51296"/>
    </source>
</evidence>
<dbReference type="InterPro" id="IPR015879">
    <property type="entry name" value="Ring_hydroxy_dOase_asu_C_dom"/>
</dbReference>
<keyword evidence="5" id="KW-0408">Iron</keyword>
<dbReference type="PANTHER" id="PTHR43756">
    <property type="entry name" value="CHOLINE MONOOXYGENASE, CHLOROPLASTIC"/>
    <property type="match status" value="1"/>
</dbReference>
<evidence type="ECO:0000256" key="7">
    <source>
        <dbReference type="ARBA" id="ARBA00023027"/>
    </source>
</evidence>
<dbReference type="PROSITE" id="PS00570">
    <property type="entry name" value="RING_HYDROXYL_ALPHA"/>
    <property type="match status" value="1"/>
</dbReference>
<name>A0A5J6MDR4_9PROT</name>
<evidence type="ECO:0000256" key="5">
    <source>
        <dbReference type="ARBA" id="ARBA00023004"/>
    </source>
</evidence>
<dbReference type="EMBL" id="CP042906">
    <property type="protein sequence ID" value="QEX15573.1"/>
    <property type="molecule type" value="Genomic_DNA"/>
</dbReference>
<dbReference type="InterPro" id="IPR015881">
    <property type="entry name" value="ARHD_Rieske_2Fe_2S"/>
</dbReference>
<evidence type="ECO:0000313" key="9">
    <source>
        <dbReference type="EMBL" id="QEX15573.1"/>
    </source>
</evidence>
<keyword evidence="2" id="KW-0001">2Fe-2S</keyword>
<dbReference type="InterPro" id="IPR017941">
    <property type="entry name" value="Rieske_2Fe-2S"/>
</dbReference>
<dbReference type="Pfam" id="PF00355">
    <property type="entry name" value="Rieske"/>
    <property type="match status" value="1"/>
</dbReference>
<dbReference type="PROSITE" id="PS51296">
    <property type="entry name" value="RIESKE"/>
    <property type="match status" value="1"/>
</dbReference>
<organism evidence="9 10">
    <name type="scientific">Hypericibacter terrae</name>
    <dbReference type="NCBI Taxonomy" id="2602015"/>
    <lineage>
        <taxon>Bacteria</taxon>
        <taxon>Pseudomonadati</taxon>
        <taxon>Pseudomonadota</taxon>
        <taxon>Alphaproteobacteria</taxon>
        <taxon>Rhodospirillales</taxon>
        <taxon>Dongiaceae</taxon>
        <taxon>Hypericibacter</taxon>
    </lineage>
</organism>
<dbReference type="GO" id="GO:0005506">
    <property type="term" value="F:iron ion binding"/>
    <property type="evidence" value="ECO:0007669"/>
    <property type="project" value="InterPro"/>
</dbReference>
<dbReference type="Proteomes" id="UP000326202">
    <property type="component" value="Chromosome"/>
</dbReference>
<dbReference type="Pfam" id="PF00848">
    <property type="entry name" value="Ring_hydroxyl_A"/>
    <property type="match status" value="1"/>
</dbReference>
<dbReference type="RefSeq" id="WP_191908412.1">
    <property type="nucleotide sequence ID" value="NZ_CP042906.1"/>
</dbReference>
<protein>
    <submittedName>
        <fullName evidence="9">Ring-hydroxylating oxygenase subunit alpha</fullName>
    </submittedName>
</protein>
<dbReference type="InterPro" id="IPR001663">
    <property type="entry name" value="Rng_hydr_dOase-A"/>
</dbReference>
<dbReference type="GO" id="GO:0051537">
    <property type="term" value="F:2 iron, 2 sulfur cluster binding"/>
    <property type="evidence" value="ECO:0007669"/>
    <property type="project" value="UniProtKB-KW"/>
</dbReference>
<dbReference type="AlphaFoldDB" id="A0A5J6MDR4"/>
<evidence type="ECO:0000256" key="1">
    <source>
        <dbReference type="ARBA" id="ARBA00001962"/>
    </source>
</evidence>
<dbReference type="CDD" id="cd03469">
    <property type="entry name" value="Rieske_RO_Alpha_N"/>
    <property type="match status" value="1"/>
</dbReference>
<reference evidence="9 10" key="1">
    <citation type="submission" date="2019-08" db="EMBL/GenBank/DDBJ databases">
        <title>Hyperibacter terrae gen. nov., sp. nov. and Hyperibacter viscosus sp. nov., two new members in the family Rhodospirillaceae isolated from the rhizosphere of Hypericum perforatum.</title>
        <authorList>
            <person name="Noviana Z."/>
        </authorList>
    </citation>
    <scope>NUCLEOTIDE SEQUENCE [LARGE SCALE GENOMIC DNA]</scope>
    <source>
        <strain evidence="9 10">R5913</strain>
    </source>
</reference>
<evidence type="ECO:0000256" key="3">
    <source>
        <dbReference type="ARBA" id="ARBA00022723"/>
    </source>
</evidence>
<keyword evidence="3" id="KW-0479">Metal-binding</keyword>
<sequence>MNHDLAIRGCGVTADPARSATLPGWTYTDPAFFERERQAIHYRSWHYAGALGELAAPGDYVTARILDQSVIVLRDKQGELRGFYNVCQHRAHELLRGRGQVTLITCPYHAWSYGTDGHFRAARGSRQLADFLPDDFALKPVKVEVFADHFVFFNLDLEAVSLSEQAAGLADELRQDVVGFDDLVVTPGQPSGPMQANWKVAVDNYLECYHCSVAHPALGDLLDMRHFRMKVADCWMSHKVDLRRENNAAYPVAPDAPVRQAQFWWLWPTTTFNVLPGSVDLSVFSFLPTGVGSTLQIGQCFSLPGSVPDEARHRYRNGLLTDEDVGLCESVQRGLSSRGYSAGRLVCGAGGDDISEAAVHRFQLMVSQATGLL</sequence>
<dbReference type="KEGG" id="htq:FRZ44_08600"/>
<evidence type="ECO:0000256" key="6">
    <source>
        <dbReference type="ARBA" id="ARBA00023014"/>
    </source>
</evidence>
<accession>A0A5J6MDR4</accession>
<dbReference type="PANTHER" id="PTHR43756:SF5">
    <property type="entry name" value="CHOLINE MONOOXYGENASE, CHLOROPLASTIC"/>
    <property type="match status" value="1"/>
</dbReference>
<dbReference type="GO" id="GO:0016491">
    <property type="term" value="F:oxidoreductase activity"/>
    <property type="evidence" value="ECO:0007669"/>
    <property type="project" value="UniProtKB-KW"/>
</dbReference>
<proteinExistence type="predicted"/>
<dbReference type="PRINTS" id="PR00090">
    <property type="entry name" value="RNGDIOXGNASE"/>
</dbReference>